<feature type="region of interest" description="Disordered" evidence="1">
    <location>
        <begin position="1"/>
        <end position="33"/>
    </location>
</feature>
<evidence type="ECO:0000313" key="2">
    <source>
        <dbReference type="EMBL" id="QAY64277.1"/>
    </source>
</evidence>
<proteinExistence type="predicted"/>
<organism evidence="2 3">
    <name type="scientific">Xylanimonas allomyrinae</name>
    <dbReference type="NCBI Taxonomy" id="2509459"/>
    <lineage>
        <taxon>Bacteria</taxon>
        <taxon>Bacillati</taxon>
        <taxon>Actinomycetota</taxon>
        <taxon>Actinomycetes</taxon>
        <taxon>Micrococcales</taxon>
        <taxon>Promicromonosporaceae</taxon>
        <taxon>Xylanimonas</taxon>
    </lineage>
</organism>
<dbReference type="EMBL" id="CP035495">
    <property type="protein sequence ID" value="QAY64277.1"/>
    <property type="molecule type" value="Genomic_DNA"/>
</dbReference>
<reference evidence="2 3" key="1">
    <citation type="submission" date="2019-01" db="EMBL/GenBank/DDBJ databases">
        <title>Genome sequencing of strain 2JSPR-7.</title>
        <authorList>
            <person name="Heo J."/>
            <person name="Kim S.-J."/>
            <person name="Kim J.-S."/>
            <person name="Hong S.-B."/>
            <person name="Kwon S.-W."/>
        </authorList>
    </citation>
    <scope>NUCLEOTIDE SEQUENCE [LARGE SCALE GENOMIC DNA]</scope>
    <source>
        <strain evidence="2 3">2JSPR-7</strain>
    </source>
</reference>
<evidence type="ECO:0000313" key="3">
    <source>
        <dbReference type="Proteomes" id="UP000291758"/>
    </source>
</evidence>
<protein>
    <submittedName>
        <fullName evidence="2">Uncharacterized protein</fullName>
    </submittedName>
</protein>
<keyword evidence="3" id="KW-1185">Reference proteome</keyword>
<dbReference type="RefSeq" id="WP_129205430.1">
    <property type="nucleotide sequence ID" value="NZ_CP035495.1"/>
</dbReference>
<sequence length="186" mass="20091">MVIDQPRRPRGTPTGGQWDRGASGGAAAELDGGGDARAREIDQYNARAGGSFVIPPVPRDAEQHYNYFFTHARVPDDVVLTVASAFARRREAEIDAAYREAYDAHNGDRRTDPARTAMGRRKEHARTCPYDSAEDCGLAAAQANEDASPGASPRPTGERSSLPSGAQSRRTDSARRSTLACWSSRS</sequence>
<gene>
    <name evidence="2" type="ORF">ET495_14885</name>
</gene>
<dbReference type="Proteomes" id="UP000291758">
    <property type="component" value="Chromosome"/>
</dbReference>
<feature type="compositionally biased region" description="Polar residues" evidence="1">
    <location>
        <begin position="158"/>
        <end position="168"/>
    </location>
</feature>
<feature type="region of interest" description="Disordered" evidence="1">
    <location>
        <begin position="139"/>
        <end position="186"/>
    </location>
</feature>
<evidence type="ECO:0000256" key="1">
    <source>
        <dbReference type="SAM" id="MobiDB-lite"/>
    </source>
</evidence>
<dbReference type="AlphaFoldDB" id="A0A4P6EUZ2"/>
<feature type="compositionally biased region" description="Basic and acidic residues" evidence="1">
    <location>
        <begin position="104"/>
        <end position="113"/>
    </location>
</feature>
<name>A0A4P6EUZ2_9MICO</name>
<dbReference type="KEGG" id="xyl:ET495_14885"/>
<feature type="region of interest" description="Disordered" evidence="1">
    <location>
        <begin position="104"/>
        <end position="126"/>
    </location>
</feature>
<accession>A0A4P6EUZ2</accession>